<comment type="caution">
    <text evidence="1">The sequence shown here is derived from an EMBL/GenBank/DDBJ whole genome shotgun (WGS) entry which is preliminary data.</text>
</comment>
<dbReference type="EMBL" id="JDVG02000658">
    <property type="protein sequence ID" value="KFB70717.1"/>
    <property type="molecule type" value="Genomic_DNA"/>
</dbReference>
<proteinExistence type="predicted"/>
<accession>A0A080LR97</accession>
<dbReference type="AlphaFoldDB" id="A0A080LR97"/>
<gene>
    <name evidence="1" type="ORF">AW09_004164</name>
</gene>
<sequence>MKMMKPIWKAVFSSLVMKAGISRRIGMSSADAKFAVLVMRAKRAMSASRVCLSMNLRNGTAPRSMASR</sequence>
<evidence type="ECO:0000313" key="1">
    <source>
        <dbReference type="EMBL" id="KFB70717.1"/>
    </source>
</evidence>
<dbReference type="Proteomes" id="UP000020077">
    <property type="component" value="Unassembled WGS sequence"/>
</dbReference>
<evidence type="ECO:0000313" key="2">
    <source>
        <dbReference type="Proteomes" id="UP000020077"/>
    </source>
</evidence>
<organism evidence="1 2">
    <name type="scientific">Candidatus Accumulibacter phosphatis</name>
    <dbReference type="NCBI Taxonomy" id="327160"/>
    <lineage>
        <taxon>Bacteria</taxon>
        <taxon>Pseudomonadati</taxon>
        <taxon>Pseudomonadota</taxon>
        <taxon>Betaproteobacteria</taxon>
        <taxon>Candidatus Accumulibacter</taxon>
    </lineage>
</organism>
<protein>
    <submittedName>
        <fullName evidence="1">Uncharacterized protein</fullName>
    </submittedName>
</protein>
<name>A0A080LR97_9PROT</name>
<reference evidence="1 2" key="1">
    <citation type="submission" date="2014-02" db="EMBL/GenBank/DDBJ databases">
        <title>Expanding our view of genomic diversity in Candidatus Accumulibacter clades.</title>
        <authorList>
            <person name="Skennerton C.T."/>
            <person name="Barr J.J."/>
            <person name="Slater F.R."/>
            <person name="Bond P.L."/>
            <person name="Tyson G.W."/>
        </authorList>
    </citation>
    <scope>NUCLEOTIDE SEQUENCE [LARGE SCALE GENOMIC DNA]</scope>
    <source>
        <strain evidence="2">BA-91</strain>
    </source>
</reference>